<dbReference type="PROSITE" id="PS01079">
    <property type="entry name" value="MOCF_BIOSYNTHESIS_2"/>
    <property type="match status" value="1"/>
</dbReference>
<dbReference type="Gene3D" id="2.170.190.11">
    <property type="entry name" value="Molybdopterin biosynthesis moea protein, domain 3"/>
    <property type="match status" value="1"/>
</dbReference>
<dbReference type="InterPro" id="IPR001453">
    <property type="entry name" value="MoaB/Mog_dom"/>
</dbReference>
<dbReference type="InterPro" id="IPR005110">
    <property type="entry name" value="MoeA_linker/N"/>
</dbReference>
<dbReference type="SUPFAM" id="SSF53218">
    <property type="entry name" value="Molybdenum cofactor biosynthesis proteins"/>
    <property type="match status" value="1"/>
</dbReference>
<feature type="domain" description="MoaB/Mog" evidence="11">
    <location>
        <begin position="171"/>
        <end position="308"/>
    </location>
</feature>
<evidence type="ECO:0000256" key="9">
    <source>
        <dbReference type="ARBA" id="ARBA00047317"/>
    </source>
</evidence>
<dbReference type="Gene3D" id="3.90.105.10">
    <property type="entry name" value="Molybdopterin biosynthesis moea protein, domain 2"/>
    <property type="match status" value="1"/>
</dbReference>
<dbReference type="NCBIfam" id="TIGR00177">
    <property type="entry name" value="molyb_syn"/>
    <property type="match status" value="1"/>
</dbReference>
<dbReference type="CDD" id="cd00887">
    <property type="entry name" value="MoeA"/>
    <property type="match status" value="1"/>
</dbReference>
<gene>
    <name evidence="12" type="ORF">JOE21_003565</name>
</gene>
<protein>
    <recommendedName>
        <fullName evidence="6 10">Molybdopterin molybdenumtransferase</fullName>
        <ecNumber evidence="5 10">2.10.1.1</ecNumber>
    </recommendedName>
</protein>
<comment type="function">
    <text evidence="2">May be involved in the biosynthesis of molybdopterin.</text>
</comment>
<dbReference type="InterPro" id="IPR036135">
    <property type="entry name" value="MoeA_linker/N_sf"/>
</dbReference>
<dbReference type="InterPro" id="IPR005111">
    <property type="entry name" value="MoeA_C_domain_IV"/>
</dbReference>
<dbReference type="SUPFAM" id="SSF63882">
    <property type="entry name" value="MoeA N-terminal region -like"/>
    <property type="match status" value="1"/>
</dbReference>
<evidence type="ECO:0000256" key="8">
    <source>
        <dbReference type="ARBA" id="ARBA00023150"/>
    </source>
</evidence>
<sequence length="621" mass="67368">MERARMAAVNEAREILLESAPPRPKVERIATRKARGRITAEPVRARLSMPSYPASAMDGIAVRSGRTQTATPETPVSLIEGTDFVWINTGDPLPEWTDAVIMVERVHIRGEREVAVTDPAIPFQHVRQIGEDVAAGETLLMARVRIRPVDQASLLAGGVREVPVLTRPRVTIIPTGKELVPPEIDPARGEIIEFNSTLLAETLQEWGAETRHGGIVPDDPDQIRRAVETALEWSDLVIVNAGSSKGSQDFVPAVLQKMGHLLVHGVAARPGKPTALAVVEGKPVLGLPGYPVSAHLSLEWFAKPWMEAWQGQETPSGESITARLAEPVKTRVGAEDHLRVRVVATPDGGWEALPLFRGAGATFSLSQADGWLRVPAETGEWKRGHEVSVRLSRPSSVIRRRLWIAGGDDPALDVLVSAWSEAIGRPVARQATGEQEAVNRWRNGLCVGIVLETDAGGPCPALPDGWDDQPATVVPLGEREWGWWVQKGNPHGITGVSDWRRSDLRWILPPRGYGSRLFLERLAARAGIPVPDACCEIASCLKAAAAVSGGTAHAAWGIRTDLPPSDCWFLPDTRRSLYLLLSPAVAKATEGQVLLALLRDEKVRTALMNEGLELSMTAGRD</sequence>
<dbReference type="InterPro" id="IPR038987">
    <property type="entry name" value="MoeA-like"/>
</dbReference>
<dbReference type="RefSeq" id="WP_309868620.1">
    <property type="nucleotide sequence ID" value="NZ_JAVDQG010000010.1"/>
</dbReference>
<comment type="cofactor">
    <cofactor evidence="10">
        <name>Mg(2+)</name>
        <dbReference type="ChEBI" id="CHEBI:18420"/>
    </cofactor>
</comment>
<comment type="similarity">
    <text evidence="4 10">Belongs to the MoeA family.</text>
</comment>
<dbReference type="Pfam" id="PF00994">
    <property type="entry name" value="MoCF_biosynth"/>
    <property type="match status" value="1"/>
</dbReference>
<comment type="pathway">
    <text evidence="3 10">Cofactor biosynthesis; molybdopterin biosynthesis.</text>
</comment>
<evidence type="ECO:0000256" key="7">
    <source>
        <dbReference type="ARBA" id="ARBA00022505"/>
    </source>
</evidence>
<organism evidence="12 13">
    <name type="scientific">Desmospora profundinema</name>
    <dbReference type="NCBI Taxonomy" id="1571184"/>
    <lineage>
        <taxon>Bacteria</taxon>
        <taxon>Bacillati</taxon>
        <taxon>Bacillota</taxon>
        <taxon>Bacilli</taxon>
        <taxon>Bacillales</taxon>
        <taxon>Thermoactinomycetaceae</taxon>
        <taxon>Desmospora</taxon>
    </lineage>
</organism>
<evidence type="ECO:0000256" key="4">
    <source>
        <dbReference type="ARBA" id="ARBA00010763"/>
    </source>
</evidence>
<name>A0ABU1ISK0_9BACL</name>
<comment type="function">
    <text evidence="1 10">Catalyzes the insertion of molybdate into adenylated molybdopterin with the concomitant release of AMP.</text>
</comment>
<evidence type="ECO:0000256" key="2">
    <source>
        <dbReference type="ARBA" id="ARBA00003487"/>
    </source>
</evidence>
<dbReference type="PANTHER" id="PTHR10192">
    <property type="entry name" value="MOLYBDOPTERIN BIOSYNTHESIS PROTEIN"/>
    <property type="match status" value="1"/>
</dbReference>
<dbReference type="Pfam" id="PF12727">
    <property type="entry name" value="PBP_like"/>
    <property type="match status" value="1"/>
</dbReference>
<evidence type="ECO:0000256" key="6">
    <source>
        <dbReference type="ARBA" id="ARBA00021108"/>
    </source>
</evidence>
<dbReference type="InterPro" id="IPR036688">
    <property type="entry name" value="MoeA_C_domain_IV_sf"/>
</dbReference>
<evidence type="ECO:0000256" key="5">
    <source>
        <dbReference type="ARBA" id="ARBA00013269"/>
    </source>
</evidence>
<dbReference type="InterPro" id="IPR036425">
    <property type="entry name" value="MoaB/Mog-like_dom_sf"/>
</dbReference>
<dbReference type="EMBL" id="JAVDQG010000010">
    <property type="protein sequence ID" value="MDR6227542.1"/>
    <property type="molecule type" value="Genomic_DNA"/>
</dbReference>
<keyword evidence="10" id="KW-0808">Transferase</keyword>
<dbReference type="InterPro" id="IPR024370">
    <property type="entry name" value="PBP_domain"/>
</dbReference>
<comment type="caution">
    <text evidence="12">The sequence shown here is derived from an EMBL/GenBank/DDBJ whole genome shotgun (WGS) entry which is preliminary data.</text>
</comment>
<dbReference type="Pfam" id="PF03453">
    <property type="entry name" value="MoeA_N"/>
    <property type="match status" value="1"/>
</dbReference>
<evidence type="ECO:0000259" key="11">
    <source>
        <dbReference type="SMART" id="SM00852"/>
    </source>
</evidence>
<dbReference type="InterPro" id="IPR008284">
    <property type="entry name" value="MoCF_biosynth_CS"/>
</dbReference>
<dbReference type="EC" id="2.10.1.1" evidence="5 10"/>
<dbReference type="Gene3D" id="2.40.340.10">
    <property type="entry name" value="MoeA, C-terminal, domain IV"/>
    <property type="match status" value="1"/>
</dbReference>
<keyword evidence="8 10" id="KW-0501">Molybdenum cofactor biosynthesis</keyword>
<dbReference type="Gene3D" id="3.40.980.10">
    <property type="entry name" value="MoaB/Mog-like domain"/>
    <property type="match status" value="1"/>
</dbReference>
<accession>A0ABU1ISK0</accession>
<evidence type="ECO:0000313" key="13">
    <source>
        <dbReference type="Proteomes" id="UP001185012"/>
    </source>
</evidence>
<keyword evidence="10" id="KW-0460">Magnesium</keyword>
<evidence type="ECO:0000313" key="12">
    <source>
        <dbReference type="EMBL" id="MDR6227542.1"/>
    </source>
</evidence>
<keyword evidence="10" id="KW-0479">Metal-binding</keyword>
<dbReference type="Pfam" id="PF03454">
    <property type="entry name" value="MoeA_C"/>
    <property type="match status" value="1"/>
</dbReference>
<dbReference type="Proteomes" id="UP001185012">
    <property type="component" value="Unassembled WGS sequence"/>
</dbReference>
<proteinExistence type="inferred from homology"/>
<dbReference type="PANTHER" id="PTHR10192:SF16">
    <property type="entry name" value="MOLYBDOPTERIN MOLYBDENUMTRANSFERASE"/>
    <property type="match status" value="1"/>
</dbReference>
<keyword evidence="13" id="KW-1185">Reference proteome</keyword>
<keyword evidence="7 10" id="KW-0500">Molybdenum</keyword>
<reference evidence="12 13" key="1">
    <citation type="submission" date="2023-07" db="EMBL/GenBank/DDBJ databases">
        <title>Genomic Encyclopedia of Type Strains, Phase IV (KMG-IV): sequencing the most valuable type-strain genomes for metagenomic binning, comparative biology and taxonomic classification.</title>
        <authorList>
            <person name="Goeker M."/>
        </authorList>
    </citation>
    <scope>NUCLEOTIDE SEQUENCE [LARGE SCALE GENOMIC DNA]</scope>
    <source>
        <strain evidence="12 13">DSM 45903</strain>
    </source>
</reference>
<comment type="catalytic activity">
    <reaction evidence="9">
        <text>adenylyl-molybdopterin + molybdate = Mo-molybdopterin + AMP + H(+)</text>
        <dbReference type="Rhea" id="RHEA:35047"/>
        <dbReference type="ChEBI" id="CHEBI:15378"/>
        <dbReference type="ChEBI" id="CHEBI:36264"/>
        <dbReference type="ChEBI" id="CHEBI:62727"/>
        <dbReference type="ChEBI" id="CHEBI:71302"/>
        <dbReference type="ChEBI" id="CHEBI:456215"/>
        <dbReference type="EC" id="2.10.1.1"/>
    </reaction>
</comment>
<evidence type="ECO:0000256" key="1">
    <source>
        <dbReference type="ARBA" id="ARBA00002901"/>
    </source>
</evidence>
<evidence type="ECO:0000256" key="3">
    <source>
        <dbReference type="ARBA" id="ARBA00005046"/>
    </source>
</evidence>
<dbReference type="SUPFAM" id="SSF63867">
    <property type="entry name" value="MoeA C-terminal domain-like"/>
    <property type="match status" value="1"/>
</dbReference>
<dbReference type="SMART" id="SM00852">
    <property type="entry name" value="MoCF_biosynth"/>
    <property type="match status" value="1"/>
</dbReference>
<evidence type="ECO:0000256" key="10">
    <source>
        <dbReference type="RuleBase" id="RU365090"/>
    </source>
</evidence>